<evidence type="ECO:0000256" key="3">
    <source>
        <dbReference type="SAM" id="SignalP"/>
    </source>
</evidence>
<name>A0A1D2N6G1_ORCCI</name>
<dbReference type="Pfam" id="PF00379">
    <property type="entry name" value="Chitin_bind_4"/>
    <property type="match status" value="1"/>
</dbReference>
<dbReference type="AlphaFoldDB" id="A0A1D2N6G1"/>
<evidence type="ECO:0000313" key="4">
    <source>
        <dbReference type="EMBL" id="ODN00858.1"/>
    </source>
</evidence>
<evidence type="ECO:0000256" key="2">
    <source>
        <dbReference type="PROSITE-ProRule" id="PRU00497"/>
    </source>
</evidence>
<dbReference type="STRING" id="48709.A0A1D2N6G1"/>
<proteinExistence type="predicted"/>
<sequence length="163" mass="17376">MKLLIVLAVCVAVSTAAPGSLKSERIPIVKFLLDDNNAGTYSLNTVSGDGSITNVEGRSKDLGDLEGPVTVKRGSYSFIGDDGKTYKVEWVADENGFQATGDHLPTPPPIPADIQKSLQENARLSPTAAPMKMTKISSPSKTIMRSQKLDQFAPVSIRITSQG</sequence>
<evidence type="ECO:0000313" key="5">
    <source>
        <dbReference type="Proteomes" id="UP000094527"/>
    </source>
</evidence>
<reference evidence="4 5" key="1">
    <citation type="journal article" date="2016" name="Genome Biol. Evol.">
        <title>Gene Family Evolution Reflects Adaptation to Soil Environmental Stressors in the Genome of the Collembolan Orchesella cincta.</title>
        <authorList>
            <person name="Faddeeva-Vakhrusheva A."/>
            <person name="Derks M.F."/>
            <person name="Anvar S.Y."/>
            <person name="Agamennone V."/>
            <person name="Suring W."/>
            <person name="Smit S."/>
            <person name="van Straalen N.M."/>
            <person name="Roelofs D."/>
        </authorList>
    </citation>
    <scope>NUCLEOTIDE SEQUENCE [LARGE SCALE GENOMIC DNA]</scope>
    <source>
        <tissue evidence="4">Mixed pool</tissue>
    </source>
</reference>
<feature type="chain" id="PRO_5008905111" evidence="3">
    <location>
        <begin position="17"/>
        <end position="163"/>
    </location>
</feature>
<dbReference type="OrthoDB" id="6372059at2759"/>
<dbReference type="PANTHER" id="PTHR10380">
    <property type="entry name" value="CUTICLE PROTEIN"/>
    <property type="match status" value="1"/>
</dbReference>
<comment type="caution">
    <text evidence="4">The sequence shown here is derived from an EMBL/GenBank/DDBJ whole genome shotgun (WGS) entry which is preliminary data.</text>
</comment>
<dbReference type="GO" id="GO:0008010">
    <property type="term" value="F:structural constituent of chitin-based larval cuticle"/>
    <property type="evidence" value="ECO:0007669"/>
    <property type="project" value="TreeGrafter"/>
</dbReference>
<keyword evidence="5" id="KW-1185">Reference proteome</keyword>
<dbReference type="GO" id="GO:0062129">
    <property type="term" value="C:chitin-based extracellular matrix"/>
    <property type="evidence" value="ECO:0007669"/>
    <property type="project" value="TreeGrafter"/>
</dbReference>
<accession>A0A1D2N6G1</accession>
<protein>
    <submittedName>
        <fullName evidence="4">Larval cuticle protein LCP-17</fullName>
    </submittedName>
</protein>
<dbReference type="InterPro" id="IPR050468">
    <property type="entry name" value="Cuticle_Struct_Prot"/>
</dbReference>
<dbReference type="EMBL" id="LJIJ01000183">
    <property type="protein sequence ID" value="ODN00858.1"/>
    <property type="molecule type" value="Genomic_DNA"/>
</dbReference>
<dbReference type="PROSITE" id="PS51155">
    <property type="entry name" value="CHIT_BIND_RR_2"/>
    <property type="match status" value="1"/>
</dbReference>
<dbReference type="PANTHER" id="PTHR10380:SF173">
    <property type="entry name" value="CUTICULAR PROTEIN 47EF, ISOFORM C-RELATED"/>
    <property type="match status" value="1"/>
</dbReference>
<organism evidence="4 5">
    <name type="scientific">Orchesella cincta</name>
    <name type="common">Springtail</name>
    <name type="synonym">Podura cincta</name>
    <dbReference type="NCBI Taxonomy" id="48709"/>
    <lineage>
        <taxon>Eukaryota</taxon>
        <taxon>Metazoa</taxon>
        <taxon>Ecdysozoa</taxon>
        <taxon>Arthropoda</taxon>
        <taxon>Hexapoda</taxon>
        <taxon>Collembola</taxon>
        <taxon>Entomobryomorpha</taxon>
        <taxon>Entomobryoidea</taxon>
        <taxon>Orchesellidae</taxon>
        <taxon>Orchesellinae</taxon>
        <taxon>Orchesella</taxon>
    </lineage>
</organism>
<keyword evidence="3" id="KW-0732">Signal</keyword>
<gene>
    <name evidence="4" type="ORF">Ocin01_05818</name>
</gene>
<keyword evidence="1 2" id="KW-0193">Cuticle</keyword>
<dbReference type="Proteomes" id="UP000094527">
    <property type="component" value="Unassembled WGS sequence"/>
</dbReference>
<feature type="signal peptide" evidence="3">
    <location>
        <begin position="1"/>
        <end position="16"/>
    </location>
</feature>
<evidence type="ECO:0000256" key="1">
    <source>
        <dbReference type="ARBA" id="ARBA00022460"/>
    </source>
</evidence>
<dbReference type="InterPro" id="IPR000618">
    <property type="entry name" value="Insect_cuticle"/>
</dbReference>